<name>A0A4D9E9U0_9SAUR</name>
<reference evidence="1 2" key="2">
    <citation type="submission" date="2019-04" db="EMBL/GenBank/DDBJ databases">
        <title>The genome sequence of big-headed turtle.</title>
        <authorList>
            <person name="Gong S."/>
        </authorList>
    </citation>
    <scope>NUCLEOTIDE SEQUENCE [LARGE SCALE GENOMIC DNA]</scope>
    <source>
        <strain evidence="1">DO16091913</strain>
        <tissue evidence="1">Muscle</tissue>
    </source>
</reference>
<sequence length="128" mass="14484">MQIGQWGMSESSPLNSVVTLLLKLFHGKGPGRCSERSEPLQNWWQWLQTENRYKSKKQKSIHHQVDLKGFSQGSKDPGGTDFKIIGLVFISLTPGISINFYETLSFTPEQVRSESGLLARQERFGARS</sequence>
<proteinExistence type="predicted"/>
<dbReference type="Proteomes" id="UP000297703">
    <property type="component" value="Unassembled WGS sequence"/>
</dbReference>
<protein>
    <submittedName>
        <fullName evidence="1">Hsc70-interacting protein</fullName>
    </submittedName>
</protein>
<organism evidence="1 2">
    <name type="scientific">Platysternon megacephalum</name>
    <name type="common">big-headed turtle</name>
    <dbReference type="NCBI Taxonomy" id="55544"/>
    <lineage>
        <taxon>Eukaryota</taxon>
        <taxon>Metazoa</taxon>
        <taxon>Chordata</taxon>
        <taxon>Craniata</taxon>
        <taxon>Vertebrata</taxon>
        <taxon>Euteleostomi</taxon>
        <taxon>Archelosauria</taxon>
        <taxon>Testudinata</taxon>
        <taxon>Testudines</taxon>
        <taxon>Cryptodira</taxon>
        <taxon>Durocryptodira</taxon>
        <taxon>Testudinoidea</taxon>
        <taxon>Platysternidae</taxon>
        <taxon>Platysternon</taxon>
    </lineage>
</organism>
<comment type="caution">
    <text evidence="1">The sequence shown here is derived from an EMBL/GenBank/DDBJ whole genome shotgun (WGS) entry which is preliminary data.</text>
</comment>
<dbReference type="AlphaFoldDB" id="A0A4D9E9U0"/>
<keyword evidence="2" id="KW-1185">Reference proteome</keyword>
<dbReference type="EMBL" id="QXTE01000147">
    <property type="protein sequence ID" value="TFK04043.1"/>
    <property type="molecule type" value="Genomic_DNA"/>
</dbReference>
<reference evidence="1 2" key="1">
    <citation type="submission" date="2019-04" db="EMBL/GenBank/DDBJ databases">
        <title>Draft genome of the big-headed turtle Platysternon megacephalum.</title>
        <authorList>
            <person name="Gong S."/>
        </authorList>
    </citation>
    <scope>NUCLEOTIDE SEQUENCE [LARGE SCALE GENOMIC DNA]</scope>
    <source>
        <strain evidence="1">DO16091913</strain>
        <tissue evidence="1">Muscle</tissue>
    </source>
</reference>
<gene>
    <name evidence="1" type="ORF">DR999_PMT13509</name>
</gene>
<evidence type="ECO:0000313" key="2">
    <source>
        <dbReference type="Proteomes" id="UP000297703"/>
    </source>
</evidence>
<accession>A0A4D9E9U0</accession>
<evidence type="ECO:0000313" key="1">
    <source>
        <dbReference type="EMBL" id="TFK04043.1"/>
    </source>
</evidence>